<evidence type="ECO:0000313" key="1">
    <source>
        <dbReference type="Proteomes" id="UP000095282"/>
    </source>
</evidence>
<keyword evidence="1" id="KW-1185">Reference proteome</keyword>
<accession>A0A1I7UQ10</accession>
<protein>
    <submittedName>
        <fullName evidence="2">Ferredoxin</fullName>
    </submittedName>
</protein>
<dbReference type="WBParaSite" id="Csp11.Scaffold630.g18198.t1">
    <property type="protein sequence ID" value="Csp11.Scaffold630.g18198.t1"/>
    <property type="gene ID" value="Csp11.Scaffold630.g18198"/>
</dbReference>
<name>A0A1I7UQ10_9PELO</name>
<organism evidence="1 2">
    <name type="scientific">Caenorhabditis tropicalis</name>
    <dbReference type="NCBI Taxonomy" id="1561998"/>
    <lineage>
        <taxon>Eukaryota</taxon>
        <taxon>Metazoa</taxon>
        <taxon>Ecdysozoa</taxon>
        <taxon>Nematoda</taxon>
        <taxon>Chromadorea</taxon>
        <taxon>Rhabditida</taxon>
        <taxon>Rhabditina</taxon>
        <taxon>Rhabditomorpha</taxon>
        <taxon>Rhabditoidea</taxon>
        <taxon>Rhabditidae</taxon>
        <taxon>Peloderinae</taxon>
        <taxon>Caenorhabditis</taxon>
    </lineage>
</organism>
<evidence type="ECO:0000313" key="2">
    <source>
        <dbReference type="WBParaSite" id="Csp11.Scaffold630.g18198.t1"/>
    </source>
</evidence>
<reference evidence="2" key="1">
    <citation type="submission" date="2016-11" db="UniProtKB">
        <authorList>
            <consortium name="WormBaseParasite"/>
        </authorList>
    </citation>
    <scope>IDENTIFICATION</scope>
</reference>
<dbReference type="AlphaFoldDB" id="A0A1I7UQ10"/>
<dbReference type="Proteomes" id="UP000095282">
    <property type="component" value="Unplaced"/>
</dbReference>
<sequence>MVIDRDERSVKDKSKKCGGMKECKVMAKAVLEGLLPKPCLSYQYVPRITPSRVRRHTYCMQLTTIQ</sequence>
<proteinExistence type="predicted"/>